<dbReference type="Pfam" id="PF14034">
    <property type="entry name" value="Spore_YtrH"/>
    <property type="match status" value="1"/>
</dbReference>
<name>A0A7Y0L2G5_9FIRM</name>
<reference evidence="2 3" key="1">
    <citation type="submission" date="2020-04" db="EMBL/GenBank/DDBJ databases">
        <authorList>
            <person name="Zhang R."/>
            <person name="Schippers A."/>
        </authorList>
    </citation>
    <scope>NUCLEOTIDE SEQUENCE [LARGE SCALE GENOMIC DNA]</scope>
    <source>
        <strain evidence="2 3">DSM 109850</strain>
    </source>
</reference>
<organism evidence="2 3">
    <name type="scientific">Sulfobacillus harzensis</name>
    <dbReference type="NCBI Taxonomy" id="2729629"/>
    <lineage>
        <taxon>Bacteria</taxon>
        <taxon>Bacillati</taxon>
        <taxon>Bacillota</taxon>
        <taxon>Clostridia</taxon>
        <taxon>Eubacteriales</taxon>
        <taxon>Clostridiales Family XVII. Incertae Sedis</taxon>
        <taxon>Sulfobacillus</taxon>
    </lineage>
</organism>
<comment type="caution">
    <text evidence="2">The sequence shown here is derived from an EMBL/GenBank/DDBJ whole genome shotgun (WGS) entry which is preliminary data.</text>
</comment>
<dbReference type="EMBL" id="JABBVZ010000013">
    <property type="protein sequence ID" value="NMP21853.1"/>
    <property type="molecule type" value="Genomic_DNA"/>
</dbReference>
<feature type="transmembrane region" description="Helical" evidence="1">
    <location>
        <begin position="88"/>
        <end position="108"/>
    </location>
</feature>
<feature type="transmembrane region" description="Helical" evidence="1">
    <location>
        <begin position="48"/>
        <end position="68"/>
    </location>
</feature>
<sequence length="110" mass="11704">MLTVFPRILRLLGPPLFLAFGVTVGGGLMGALGHWLAGQSSQADASQIAFRIRIWAVAVAIGGALTALENFERSLSTKALVELAKGGLTLMAAYAGAEFGYLLVRWWMLP</sequence>
<gene>
    <name evidence="2" type="ORF">HIJ39_05740</name>
</gene>
<keyword evidence="1" id="KW-0812">Transmembrane</keyword>
<dbReference type="InterPro" id="IPR025689">
    <property type="entry name" value="Spore_YtrH"/>
</dbReference>
<protein>
    <submittedName>
        <fullName evidence="2">Sporulation protein</fullName>
    </submittedName>
</protein>
<evidence type="ECO:0000313" key="2">
    <source>
        <dbReference type="EMBL" id="NMP21853.1"/>
    </source>
</evidence>
<dbReference type="RefSeq" id="WP_169097634.1">
    <property type="nucleotide sequence ID" value="NZ_JABBVZ010000013.1"/>
</dbReference>
<keyword evidence="3" id="KW-1185">Reference proteome</keyword>
<keyword evidence="1" id="KW-0472">Membrane</keyword>
<proteinExistence type="predicted"/>
<feature type="transmembrane region" description="Helical" evidence="1">
    <location>
        <begin position="16"/>
        <end position="36"/>
    </location>
</feature>
<evidence type="ECO:0000256" key="1">
    <source>
        <dbReference type="SAM" id="Phobius"/>
    </source>
</evidence>
<accession>A0A7Y0L2G5</accession>
<dbReference type="Proteomes" id="UP000533476">
    <property type="component" value="Unassembled WGS sequence"/>
</dbReference>
<keyword evidence="1" id="KW-1133">Transmembrane helix</keyword>
<dbReference type="AlphaFoldDB" id="A0A7Y0L2G5"/>
<evidence type="ECO:0000313" key="3">
    <source>
        <dbReference type="Proteomes" id="UP000533476"/>
    </source>
</evidence>